<dbReference type="PROSITE" id="PS50003">
    <property type="entry name" value="PH_DOMAIN"/>
    <property type="match status" value="1"/>
</dbReference>
<evidence type="ECO:0000256" key="2">
    <source>
        <dbReference type="ARBA" id="ARBA00004220"/>
    </source>
</evidence>
<feature type="region of interest" description="Disordered" evidence="9">
    <location>
        <begin position="654"/>
        <end position="710"/>
    </location>
</feature>
<comment type="subcellular location">
    <subcellularLocation>
        <location evidence="4">Cell projection</location>
        <location evidence="4">Ruffle</location>
    </subcellularLocation>
    <subcellularLocation>
        <location evidence="3">Cytoplasmic vesicle</location>
        <location evidence="3">Phagosome</location>
    </subcellularLocation>
    <subcellularLocation>
        <location evidence="2">Early endosome membrane</location>
        <topology evidence="2">Peripheral membrane protein</topology>
    </subcellularLocation>
    <subcellularLocation>
        <location evidence="1">Nucleus</location>
    </subcellularLocation>
</comment>
<keyword evidence="8" id="KW-0968">Cytoplasmic vesicle</keyword>
<dbReference type="Gene3D" id="2.30.29.30">
    <property type="entry name" value="Pleckstrin-homology domain (PH domain)/Phosphotyrosine-binding domain (PTB)"/>
    <property type="match status" value="2"/>
</dbReference>
<dbReference type="SMART" id="SM00462">
    <property type="entry name" value="PTB"/>
    <property type="match status" value="1"/>
</dbReference>
<dbReference type="EMBL" id="JARAKH010000019">
    <property type="protein sequence ID" value="KAK8394006.1"/>
    <property type="molecule type" value="Genomic_DNA"/>
</dbReference>
<dbReference type="PROSITE" id="PS01179">
    <property type="entry name" value="PID"/>
    <property type="match status" value="1"/>
</dbReference>
<protein>
    <recommendedName>
        <fullName evidence="14">DCC-interacting protein 13-alpha</fullName>
    </recommendedName>
</protein>
<feature type="compositionally biased region" description="Low complexity" evidence="9">
    <location>
        <begin position="422"/>
        <end position="443"/>
    </location>
</feature>
<organism evidence="12 13">
    <name type="scientific">Scylla paramamosain</name>
    <name type="common">Mud crab</name>
    <dbReference type="NCBI Taxonomy" id="85552"/>
    <lineage>
        <taxon>Eukaryota</taxon>
        <taxon>Metazoa</taxon>
        <taxon>Ecdysozoa</taxon>
        <taxon>Arthropoda</taxon>
        <taxon>Crustacea</taxon>
        <taxon>Multicrustacea</taxon>
        <taxon>Malacostraca</taxon>
        <taxon>Eumalacostraca</taxon>
        <taxon>Eucarida</taxon>
        <taxon>Decapoda</taxon>
        <taxon>Pleocyemata</taxon>
        <taxon>Brachyura</taxon>
        <taxon>Eubrachyura</taxon>
        <taxon>Portunoidea</taxon>
        <taxon>Portunidae</taxon>
        <taxon>Portuninae</taxon>
        <taxon>Scylla</taxon>
    </lineage>
</organism>
<evidence type="ECO:0008006" key="14">
    <source>
        <dbReference type="Google" id="ProtNLM"/>
    </source>
</evidence>
<evidence type="ECO:0000256" key="3">
    <source>
        <dbReference type="ARBA" id="ARBA00004262"/>
    </source>
</evidence>
<keyword evidence="7" id="KW-0131">Cell cycle</keyword>
<dbReference type="GO" id="GO:0001726">
    <property type="term" value="C:ruffle"/>
    <property type="evidence" value="ECO:0007669"/>
    <property type="project" value="UniProtKB-SubCell"/>
</dbReference>
<dbReference type="SMART" id="SM00233">
    <property type="entry name" value="PH"/>
    <property type="match status" value="1"/>
</dbReference>
<evidence type="ECO:0000256" key="6">
    <source>
        <dbReference type="ARBA" id="ARBA00023273"/>
    </source>
</evidence>
<dbReference type="Gene3D" id="1.20.1270.60">
    <property type="entry name" value="Arfaptin homology (AH) domain/BAR domain"/>
    <property type="match status" value="1"/>
</dbReference>
<reference evidence="12 13" key="1">
    <citation type="submission" date="2023-03" db="EMBL/GenBank/DDBJ databases">
        <title>High-quality genome of Scylla paramamosain provides insights in environmental adaptation.</title>
        <authorList>
            <person name="Zhang L."/>
        </authorList>
    </citation>
    <scope>NUCLEOTIDE SEQUENCE [LARGE SCALE GENOMIC DNA]</scope>
    <source>
        <strain evidence="12">LZ_2023a</strain>
        <tissue evidence="12">Muscle</tissue>
    </source>
</reference>
<accession>A0AAW0U2M9</accession>
<gene>
    <name evidence="12" type="ORF">O3P69_006301</name>
</gene>
<dbReference type="GO" id="GO:0031901">
    <property type="term" value="C:early endosome membrane"/>
    <property type="evidence" value="ECO:0007669"/>
    <property type="project" value="UniProtKB-SubCell"/>
</dbReference>
<keyword evidence="5" id="KW-0539">Nucleus</keyword>
<feature type="compositionally biased region" description="Pro residues" evidence="9">
    <location>
        <begin position="680"/>
        <end position="700"/>
    </location>
</feature>
<sequence>MASPATFDKLPLENALDDSPQIRTLVGLFAADSQALRDYVTSLHQLSSKLVAAHNQLTSAYQDLAKHLKAYKNIKFSVDNDKGEAVAETLEKFASHISEMSSWEHIVATQIADGSVYPLSRFIDTELYEMDNKASQHQTAGLDMEKAISRYSRCRRKDPEMERREANEEVYVTRKKFHQTALNYYAKMNQLQYSHKIALLEPVLGLMVATRAHYNMGHDTLSVPKLEDFLSNVSVSAKSIHDDQMKERNDTLELIDSIITQSQLMYYAQPPADIAALPPDTTLTTKSGYLNVQKKYMGVMSSWERQYVFVEGGNLMGVAKGEPVGSLLLEIDSSTVVHATDTDDRLHVFQVATSKKYVTLQALNDRERDEWMLTIHNLGKDGGYIKDEKVVPPSLLSGVGQFFADKFHAASAAIGSTPPTPTLAGSTATTTSTASTGATSSPPEVVAIPPDAPIVFDLLTSNEETFTLDMNSENDESAGGDVVLKEDEPRTFFGVRFLGSMGVNVDRVVSFINGQSVVCEVMRRILAARAIHNLFSTTELKLCITNTHLVLADPASSAVRLQHSLKEIAYWAAHTENHKLVGYIVRQSDNNGVEGTKYSCFVYEADVSGTDVCSALGVAAKAAYEQLLEKKTFEKKRKQETKLLLANIAQLPDISDPPKVSSDGQFLILDGDLPGESPTHSPPVVPRLPQPAPTPRFPPPAEEEHPESEA</sequence>
<dbReference type="PANTHER" id="PTHR46415:SF2">
    <property type="entry name" value="BETA, PUTATIVE-RELATED"/>
    <property type="match status" value="1"/>
</dbReference>
<dbReference type="Pfam" id="PF00640">
    <property type="entry name" value="PID"/>
    <property type="match status" value="1"/>
</dbReference>
<dbReference type="InterPro" id="IPR006020">
    <property type="entry name" value="PTB/PI_dom"/>
</dbReference>
<dbReference type="Pfam" id="PF16746">
    <property type="entry name" value="BAR_3"/>
    <property type="match status" value="1"/>
</dbReference>
<proteinExistence type="predicted"/>
<evidence type="ECO:0000256" key="9">
    <source>
        <dbReference type="SAM" id="MobiDB-lite"/>
    </source>
</evidence>
<dbReference type="PANTHER" id="PTHR46415">
    <property type="entry name" value="ADAPTOR PROTEIN, PHOSPHOTYROSINE INTERACTION, PH DOMAIN AND LEUCINE ZIPPER-CONTAINING 2"/>
    <property type="match status" value="1"/>
</dbReference>
<dbReference type="InterPro" id="IPR047181">
    <property type="entry name" value="DP13A/B"/>
</dbReference>
<dbReference type="SUPFAM" id="SSF50729">
    <property type="entry name" value="PH domain-like"/>
    <property type="match status" value="2"/>
</dbReference>
<dbReference type="InterPro" id="IPR027267">
    <property type="entry name" value="AH/BAR_dom_sf"/>
</dbReference>
<dbReference type="SUPFAM" id="SSF103657">
    <property type="entry name" value="BAR/IMD domain-like"/>
    <property type="match status" value="1"/>
</dbReference>
<dbReference type="InterPro" id="IPR001849">
    <property type="entry name" value="PH_domain"/>
</dbReference>
<feature type="region of interest" description="Disordered" evidence="9">
    <location>
        <begin position="416"/>
        <end position="444"/>
    </location>
</feature>
<evidence type="ECO:0000256" key="4">
    <source>
        <dbReference type="ARBA" id="ARBA00004466"/>
    </source>
</evidence>
<dbReference type="AlphaFoldDB" id="A0AAW0U2M9"/>
<evidence type="ECO:0000259" key="11">
    <source>
        <dbReference type="PROSITE" id="PS50003"/>
    </source>
</evidence>
<evidence type="ECO:0000313" key="13">
    <source>
        <dbReference type="Proteomes" id="UP001487740"/>
    </source>
</evidence>
<comment type="caution">
    <text evidence="12">The sequence shown here is derived from an EMBL/GenBank/DDBJ whole genome shotgun (WGS) entry which is preliminary data.</text>
</comment>
<dbReference type="GO" id="GO:0005634">
    <property type="term" value="C:nucleus"/>
    <property type="evidence" value="ECO:0007669"/>
    <property type="project" value="UniProtKB-SubCell"/>
</dbReference>
<keyword evidence="13" id="KW-1185">Reference proteome</keyword>
<dbReference type="GO" id="GO:0045335">
    <property type="term" value="C:phagocytic vesicle"/>
    <property type="evidence" value="ECO:0007669"/>
    <property type="project" value="UniProtKB-SubCell"/>
</dbReference>
<evidence type="ECO:0000256" key="7">
    <source>
        <dbReference type="ARBA" id="ARBA00023306"/>
    </source>
</evidence>
<dbReference type="Proteomes" id="UP001487740">
    <property type="component" value="Unassembled WGS sequence"/>
</dbReference>
<feature type="domain" description="PH" evidence="11">
    <location>
        <begin position="283"/>
        <end position="380"/>
    </location>
</feature>
<evidence type="ECO:0000313" key="12">
    <source>
        <dbReference type="EMBL" id="KAK8394006.1"/>
    </source>
</evidence>
<evidence type="ECO:0000256" key="8">
    <source>
        <dbReference type="ARBA" id="ARBA00023329"/>
    </source>
</evidence>
<name>A0AAW0U2M9_SCYPA</name>
<dbReference type="InterPro" id="IPR011993">
    <property type="entry name" value="PH-like_dom_sf"/>
</dbReference>
<evidence type="ECO:0000256" key="5">
    <source>
        <dbReference type="ARBA" id="ARBA00023242"/>
    </source>
</evidence>
<keyword evidence="6" id="KW-0966">Cell projection</keyword>
<evidence type="ECO:0000256" key="1">
    <source>
        <dbReference type="ARBA" id="ARBA00004123"/>
    </source>
</evidence>
<dbReference type="InterPro" id="IPR004148">
    <property type="entry name" value="BAR_dom"/>
</dbReference>
<feature type="domain" description="PID" evidence="10">
    <location>
        <begin position="493"/>
        <end position="642"/>
    </location>
</feature>
<dbReference type="Pfam" id="PF00169">
    <property type="entry name" value="PH"/>
    <property type="match status" value="1"/>
</dbReference>
<dbReference type="GO" id="GO:0023052">
    <property type="term" value="P:signaling"/>
    <property type="evidence" value="ECO:0007669"/>
    <property type="project" value="TreeGrafter"/>
</dbReference>
<evidence type="ECO:0000259" key="10">
    <source>
        <dbReference type="PROSITE" id="PS01179"/>
    </source>
</evidence>